<comment type="caution">
    <text evidence="11">The sequence shown here is derived from an EMBL/GenBank/DDBJ whole genome shotgun (WGS) entry which is preliminary data.</text>
</comment>
<dbReference type="HAMAP" id="MF_00125">
    <property type="entry name" value="HisZ"/>
    <property type="match status" value="1"/>
</dbReference>
<dbReference type="UniPathway" id="UPA00031">
    <property type="reaction ID" value="UER00006"/>
</dbReference>
<organism evidence="11 12">
    <name type="scientific">Leucothrix pacifica</name>
    <dbReference type="NCBI Taxonomy" id="1247513"/>
    <lineage>
        <taxon>Bacteria</taxon>
        <taxon>Pseudomonadati</taxon>
        <taxon>Pseudomonadota</taxon>
        <taxon>Gammaproteobacteria</taxon>
        <taxon>Thiotrichales</taxon>
        <taxon>Thiotrichaceae</taxon>
        <taxon>Leucothrix</taxon>
    </lineage>
</organism>
<dbReference type="NCBIfam" id="NF009086">
    <property type="entry name" value="PRK12421.1"/>
    <property type="match status" value="1"/>
</dbReference>
<comment type="similarity">
    <text evidence="3 8">Belongs to the class-II aminoacyl-tRNA synthetase family. HisZ subfamily.</text>
</comment>
<dbReference type="NCBIfam" id="TIGR00443">
    <property type="entry name" value="hisZ_biosyn_reg"/>
    <property type="match status" value="1"/>
</dbReference>
<dbReference type="CDD" id="cd00773">
    <property type="entry name" value="HisRS-like_core"/>
    <property type="match status" value="1"/>
</dbReference>
<feature type="binding site" evidence="9">
    <location>
        <position position="111"/>
    </location>
    <ligand>
        <name>L-histidine</name>
        <dbReference type="ChEBI" id="CHEBI:57595"/>
    </ligand>
</feature>
<evidence type="ECO:0000256" key="6">
    <source>
        <dbReference type="ARBA" id="ARBA00022490"/>
    </source>
</evidence>
<evidence type="ECO:0000256" key="5">
    <source>
        <dbReference type="ARBA" id="ARBA00020397"/>
    </source>
</evidence>
<feature type="domain" description="Class II Histidinyl-tRNA synthetase (HisRS)-like catalytic core" evidence="10">
    <location>
        <begin position="9"/>
        <end position="322"/>
    </location>
</feature>
<dbReference type="InterPro" id="IPR004517">
    <property type="entry name" value="HisZ"/>
</dbReference>
<dbReference type="InterPro" id="IPR045864">
    <property type="entry name" value="aa-tRNA-synth_II/BPL/LPL"/>
</dbReference>
<evidence type="ECO:0000256" key="1">
    <source>
        <dbReference type="ARBA" id="ARBA00004496"/>
    </source>
</evidence>
<evidence type="ECO:0000256" key="2">
    <source>
        <dbReference type="ARBA" id="ARBA00004667"/>
    </source>
</evidence>
<feature type="binding site" evidence="9">
    <location>
        <position position="272"/>
    </location>
    <ligand>
        <name>L-histidine</name>
        <dbReference type="ChEBI" id="CHEBI:57595"/>
    </ligand>
</feature>
<keyword evidence="6 8" id="KW-0963">Cytoplasm</keyword>
<keyword evidence="8" id="KW-0368">Histidine biosynthesis</keyword>
<dbReference type="OrthoDB" id="9769617at2"/>
<comment type="subcellular location">
    <subcellularLocation>
        <location evidence="1 8">Cytoplasm</location>
    </subcellularLocation>
</comment>
<protein>
    <recommendedName>
        <fullName evidence="5 8">ATP phosphoribosyltransferase regulatory subunit</fullName>
    </recommendedName>
</protein>
<evidence type="ECO:0000313" key="11">
    <source>
        <dbReference type="EMBL" id="PWQ99039.1"/>
    </source>
</evidence>
<keyword evidence="8" id="KW-0028">Amino-acid biosynthesis</keyword>
<dbReference type="Pfam" id="PF13393">
    <property type="entry name" value="tRNA-synt_His"/>
    <property type="match status" value="1"/>
</dbReference>
<evidence type="ECO:0000256" key="7">
    <source>
        <dbReference type="ARBA" id="ARBA00025246"/>
    </source>
</evidence>
<dbReference type="SUPFAM" id="SSF55681">
    <property type="entry name" value="Class II aaRS and biotin synthetases"/>
    <property type="match status" value="1"/>
</dbReference>
<dbReference type="AlphaFoldDB" id="A0A317CL14"/>
<dbReference type="PANTHER" id="PTHR43707:SF1">
    <property type="entry name" value="HISTIDINE--TRNA LIGASE, MITOCHONDRIAL-RELATED"/>
    <property type="match status" value="1"/>
</dbReference>
<evidence type="ECO:0000256" key="3">
    <source>
        <dbReference type="ARBA" id="ARBA00005539"/>
    </source>
</evidence>
<comment type="pathway">
    <text evidence="2 8">Amino-acid biosynthesis; L-histidine biosynthesis; L-histidine from 5-phospho-alpha-D-ribose 1-diphosphate: step 1/9.</text>
</comment>
<feature type="binding site" evidence="9">
    <location>
        <position position="125"/>
    </location>
    <ligand>
        <name>L-histidine</name>
        <dbReference type="ChEBI" id="CHEBI:57595"/>
    </ligand>
</feature>
<dbReference type="GO" id="GO:0000105">
    <property type="term" value="P:L-histidine biosynthetic process"/>
    <property type="evidence" value="ECO:0007669"/>
    <property type="project" value="UniProtKB-UniRule"/>
</dbReference>
<dbReference type="GO" id="GO:0004821">
    <property type="term" value="F:histidine-tRNA ligase activity"/>
    <property type="evidence" value="ECO:0007669"/>
    <property type="project" value="TreeGrafter"/>
</dbReference>
<keyword evidence="11" id="KW-0808">Transferase</keyword>
<evidence type="ECO:0000256" key="9">
    <source>
        <dbReference type="PIRSR" id="PIRSR001549-1"/>
    </source>
</evidence>
<accession>A0A317CL14</accession>
<dbReference type="Proteomes" id="UP000245539">
    <property type="component" value="Unassembled WGS sequence"/>
</dbReference>
<dbReference type="GO" id="GO:0006427">
    <property type="term" value="P:histidyl-tRNA aminoacylation"/>
    <property type="evidence" value="ECO:0007669"/>
    <property type="project" value="TreeGrafter"/>
</dbReference>
<comment type="subunit">
    <text evidence="4 8">Heteromultimer composed of HisG and HisZ subunits.</text>
</comment>
<comment type="miscellaneous">
    <text evidence="8">This function is generally fulfilled by the C-terminal part of HisG, which is missing in some bacteria such as this one.</text>
</comment>
<dbReference type="GO" id="GO:0005737">
    <property type="term" value="C:cytoplasm"/>
    <property type="evidence" value="ECO:0007669"/>
    <property type="project" value="UniProtKB-SubCell"/>
</dbReference>
<dbReference type="RefSeq" id="WP_109836801.1">
    <property type="nucleotide sequence ID" value="NZ_QGKM01000013.1"/>
</dbReference>
<evidence type="ECO:0000313" key="12">
    <source>
        <dbReference type="Proteomes" id="UP000245539"/>
    </source>
</evidence>
<keyword evidence="11" id="KW-0328">Glycosyltransferase</keyword>
<keyword evidence="12" id="KW-1185">Reference proteome</keyword>
<reference evidence="11 12" key="1">
    <citation type="submission" date="2018-05" db="EMBL/GenBank/DDBJ databases">
        <title>Leucothrix arctica sp. nov., isolated from Arctic seawater.</title>
        <authorList>
            <person name="Choi A."/>
            <person name="Baek K."/>
        </authorList>
    </citation>
    <scope>NUCLEOTIDE SEQUENCE [LARGE SCALE GENOMIC DNA]</scope>
    <source>
        <strain evidence="11 12">JCM 18388</strain>
    </source>
</reference>
<gene>
    <name evidence="8" type="primary">hisZ</name>
    <name evidence="11" type="ORF">DKW60_06225</name>
</gene>
<dbReference type="PANTHER" id="PTHR43707">
    <property type="entry name" value="HISTIDYL-TRNA SYNTHETASE"/>
    <property type="match status" value="1"/>
</dbReference>
<dbReference type="InterPro" id="IPR041715">
    <property type="entry name" value="HisRS-like_core"/>
</dbReference>
<dbReference type="GO" id="GO:0016757">
    <property type="term" value="F:glycosyltransferase activity"/>
    <property type="evidence" value="ECO:0007669"/>
    <property type="project" value="UniProtKB-KW"/>
</dbReference>
<feature type="binding site" evidence="9">
    <location>
        <begin position="80"/>
        <end position="82"/>
    </location>
    <ligand>
        <name>L-histidine</name>
        <dbReference type="ChEBI" id="CHEBI:57595"/>
    </ligand>
</feature>
<dbReference type="InterPro" id="IPR004516">
    <property type="entry name" value="HisRS/HisZ"/>
</dbReference>
<comment type="function">
    <text evidence="7 8">Required for the first step of histidine biosynthesis. May allow the feedback regulation of ATP phosphoribosyltransferase activity by histidine.</text>
</comment>
<sequence length="395" mass="43256">MKYWLLPDGINESLPAEADALETMRRELLNLYRGWGYRFIMTPLVEYLESLSIAMGSQLDLQTFKITDQTNGRLMGVRADITPQVARIDSHRMSMVEGQPNRLCYMGSVLRTHSEVAGGSRSPIQIGAELFGHEGLESDYEVIKLMLETLSVAGARSVLLDLGHVGVLRGLIAKIGLTDAEQAVYLDMLARKSLPEISHWIKQSDFDGASSELLSCLPNLHGGVEILETATQQLNKAGDNVLAAIDYLQQLITRLQKDYPELAINIDLAEMRGYTYHTGIVYSAYAAGSPREVARGGRYDGIGEYFGNARPATGFTSNLRTLISLSEDSVVSETKGILAPAIDDAGLEQTVKTLRAQGEIVVRQLVPLTQLSAEAQGCDRVLEQQSGEWHIVSAG</sequence>
<proteinExistence type="inferred from homology"/>
<feature type="binding site" evidence="9">
    <location>
        <position position="129"/>
    </location>
    <ligand>
        <name>L-histidine</name>
        <dbReference type="ChEBI" id="CHEBI:57595"/>
    </ligand>
</feature>
<dbReference type="EMBL" id="QGKM01000013">
    <property type="protein sequence ID" value="PWQ99039.1"/>
    <property type="molecule type" value="Genomic_DNA"/>
</dbReference>
<dbReference type="NCBIfam" id="NF008935">
    <property type="entry name" value="PRK12292.1-1"/>
    <property type="match status" value="1"/>
</dbReference>
<evidence type="ECO:0000256" key="4">
    <source>
        <dbReference type="ARBA" id="ARBA00011496"/>
    </source>
</evidence>
<name>A0A317CL14_9GAMM</name>
<evidence type="ECO:0000259" key="10">
    <source>
        <dbReference type="Pfam" id="PF13393"/>
    </source>
</evidence>
<dbReference type="PIRSF" id="PIRSF001549">
    <property type="entry name" value="His-tRNA_synth"/>
    <property type="match status" value="1"/>
</dbReference>
<evidence type="ECO:0000256" key="8">
    <source>
        <dbReference type="HAMAP-Rule" id="MF_00125"/>
    </source>
</evidence>
<dbReference type="Gene3D" id="3.30.930.10">
    <property type="entry name" value="Bira Bifunctional Protein, Domain 2"/>
    <property type="match status" value="1"/>
</dbReference>